<reference evidence="2" key="1">
    <citation type="journal article" date="2019" name="Int. J. Syst. Evol. Microbiol.">
        <title>The Global Catalogue of Microorganisms (GCM) 10K type strain sequencing project: providing services to taxonomists for standard genome sequencing and annotation.</title>
        <authorList>
            <consortium name="The Broad Institute Genomics Platform"/>
            <consortium name="The Broad Institute Genome Sequencing Center for Infectious Disease"/>
            <person name="Wu L."/>
            <person name="Ma J."/>
        </authorList>
    </citation>
    <scope>NUCLEOTIDE SEQUENCE [LARGE SCALE GENOMIC DNA]</scope>
    <source>
        <strain evidence="2">CCUG 52478</strain>
    </source>
</reference>
<dbReference type="InterPro" id="IPR052613">
    <property type="entry name" value="LicD_transferase"/>
</dbReference>
<dbReference type="Pfam" id="PF13489">
    <property type="entry name" value="Methyltransf_23"/>
    <property type="match status" value="1"/>
</dbReference>
<proteinExistence type="predicted"/>
<dbReference type="InterPro" id="IPR029063">
    <property type="entry name" value="SAM-dependent_MTases_sf"/>
</dbReference>
<dbReference type="RefSeq" id="WP_367917548.1">
    <property type="nucleotide sequence ID" value="NZ_BAABAC010000005.1"/>
</dbReference>
<keyword evidence="1" id="KW-0489">Methyltransferase</keyword>
<gene>
    <name evidence="1" type="ORF">ACFQ3F_04185</name>
</gene>
<sequence length="514" mass="57059">MSGQGIVVDNDGITFPTAFVGSADVYFGDHRGWSFSADEPGDTHVRWPKRLRRFLVGWSDVRVVTESSTLYQGRVVFTDDDHEVVMRDKHGLPLIVDKWGLLQRPFDARDQSLLGLLADESLRIIDVLENECDVRSWISFGTLLGAARSGKAIGHDSDVDLCYLSEKSSPAEMQRELWQIARALRRAGMRLHVRTGSFLTVQVPTPDGAGAGIDVYTTFFFDGNLYETATVRTPVPREALLPLQPIEFEGRMLPAPADPAKILEISYGPNWRVPDPSFQHQPGPEIERRFDDWFGKLWRQRREWRLHNRTVARERPGPSDFARSVLPQLPEGARVLDIGAGVGSDAAYFAEQGVPTVALDYGLPHHWPQVEGLTRAEVNFYDVRDVLTRAVLLARGHHGPTVVYAREMLESLAPDGRAQLWELVELVLRRGGQVHLESQAWSRPALAARIDPSGGRFWPTGPAEAKRAAEAMGGKVTSEDGVREAEATLAATTSVPPATWRMTIDVPARQGSPA</sequence>
<keyword evidence="2" id="KW-1185">Reference proteome</keyword>
<dbReference type="GO" id="GO:0032259">
    <property type="term" value="P:methylation"/>
    <property type="evidence" value="ECO:0007669"/>
    <property type="project" value="UniProtKB-KW"/>
</dbReference>
<accession>A0ABW3VWB2</accession>
<dbReference type="PANTHER" id="PTHR13627:SF31">
    <property type="entry name" value="RIBITOL 5-PHOSPHATE TRANSFERASE FKRP"/>
    <property type="match status" value="1"/>
</dbReference>
<comment type="caution">
    <text evidence="1">The sequence shown here is derived from an EMBL/GenBank/DDBJ whole genome shotgun (WGS) entry which is preliminary data.</text>
</comment>
<dbReference type="Proteomes" id="UP001597229">
    <property type="component" value="Unassembled WGS sequence"/>
</dbReference>
<dbReference type="Gene3D" id="3.40.50.150">
    <property type="entry name" value="Vaccinia Virus protein VP39"/>
    <property type="match status" value="1"/>
</dbReference>
<dbReference type="GO" id="GO:0102208">
    <property type="term" value="F:2-polyprenyl-6-hydroxyphenol methylase activity"/>
    <property type="evidence" value="ECO:0007669"/>
    <property type="project" value="UniProtKB-EC"/>
</dbReference>
<dbReference type="SUPFAM" id="SSF53335">
    <property type="entry name" value="S-adenosyl-L-methionine-dependent methyltransferases"/>
    <property type="match status" value="1"/>
</dbReference>
<protein>
    <submittedName>
        <fullName evidence="1">Class I SAM-dependent methyltransferase</fullName>
        <ecNumber evidence="1">2.1.1.222</ecNumber>
        <ecNumber evidence="1">2.1.1.64</ecNumber>
    </submittedName>
</protein>
<dbReference type="PANTHER" id="PTHR13627">
    <property type="entry name" value="FUKUTIN RELATED PROTEIN"/>
    <property type="match status" value="1"/>
</dbReference>
<dbReference type="EC" id="2.1.1.222" evidence="1"/>
<organism evidence="1 2">
    <name type="scientific">Nocardioides ginsengisoli</name>
    <dbReference type="NCBI Taxonomy" id="363868"/>
    <lineage>
        <taxon>Bacteria</taxon>
        <taxon>Bacillati</taxon>
        <taxon>Actinomycetota</taxon>
        <taxon>Actinomycetes</taxon>
        <taxon>Propionibacteriales</taxon>
        <taxon>Nocardioidaceae</taxon>
        <taxon>Nocardioides</taxon>
    </lineage>
</organism>
<name>A0ABW3VWB2_9ACTN</name>
<evidence type="ECO:0000313" key="2">
    <source>
        <dbReference type="Proteomes" id="UP001597229"/>
    </source>
</evidence>
<dbReference type="GO" id="GO:0061542">
    <property type="term" value="F:3-demethylubiquinol 3-O-methyltransferase activity"/>
    <property type="evidence" value="ECO:0007669"/>
    <property type="project" value="UniProtKB-EC"/>
</dbReference>
<keyword evidence="1" id="KW-0808">Transferase</keyword>
<dbReference type="EC" id="2.1.1.64" evidence="1"/>
<evidence type="ECO:0000313" key="1">
    <source>
        <dbReference type="EMBL" id="MFD1246979.1"/>
    </source>
</evidence>
<dbReference type="EMBL" id="JBHTLX010000005">
    <property type="protein sequence ID" value="MFD1246979.1"/>
    <property type="molecule type" value="Genomic_DNA"/>
</dbReference>